<name>S0G1T6_9BACT</name>
<dbReference type="PROSITE" id="PS50995">
    <property type="entry name" value="HTH_MARR_2"/>
    <property type="match status" value="1"/>
</dbReference>
<keyword evidence="6" id="KW-1185">Reference proteome</keyword>
<evidence type="ECO:0000256" key="1">
    <source>
        <dbReference type="ARBA" id="ARBA00023015"/>
    </source>
</evidence>
<dbReference type="AlphaFoldDB" id="S0G1T6"/>
<accession>S0G1T6</accession>
<dbReference type="InterPro" id="IPR036388">
    <property type="entry name" value="WH-like_DNA-bd_sf"/>
</dbReference>
<proteinExistence type="predicted"/>
<evidence type="ECO:0000259" key="4">
    <source>
        <dbReference type="PROSITE" id="PS50995"/>
    </source>
</evidence>
<feature type="domain" description="HTH marR-type" evidence="4">
    <location>
        <begin position="13"/>
        <end position="147"/>
    </location>
</feature>
<dbReference type="EMBL" id="APJX01000001">
    <property type="protein sequence ID" value="EMS81288.1"/>
    <property type="molecule type" value="Genomic_DNA"/>
</dbReference>
<evidence type="ECO:0000313" key="6">
    <source>
        <dbReference type="Proteomes" id="UP000014216"/>
    </source>
</evidence>
<sequence>MAPPNYRNDLTLDEKVLMAIVRAAENFKRTHSAVFKPFGLSFPQYNILRVLESSHKGQNKISVVGKIMLVPNANMTGLAKRLEQKGFITRQPDPGDERVTLLTITEKGRVTLRQIKKEKDSAISAILKDFNSADKTKLLEQIKKIITATSEMNPLPDKPQTT</sequence>
<comment type="caution">
    <text evidence="5">The sequence shown here is derived from an EMBL/GenBank/DDBJ whole genome shotgun (WGS) entry which is preliminary data.</text>
</comment>
<dbReference type="InterPro" id="IPR036390">
    <property type="entry name" value="WH_DNA-bd_sf"/>
</dbReference>
<evidence type="ECO:0000256" key="3">
    <source>
        <dbReference type="ARBA" id="ARBA00023163"/>
    </source>
</evidence>
<organism evidence="5 6">
    <name type="scientific">Desulfotignum phosphitoxidans DSM 13687</name>
    <dbReference type="NCBI Taxonomy" id="1286635"/>
    <lineage>
        <taxon>Bacteria</taxon>
        <taxon>Pseudomonadati</taxon>
        <taxon>Thermodesulfobacteriota</taxon>
        <taxon>Desulfobacteria</taxon>
        <taxon>Desulfobacterales</taxon>
        <taxon>Desulfobacteraceae</taxon>
        <taxon>Desulfotignum</taxon>
    </lineage>
</organism>
<gene>
    <name evidence="5" type="ORF">Dpo_1c04290</name>
</gene>
<dbReference type="Gene3D" id="1.10.10.10">
    <property type="entry name" value="Winged helix-like DNA-binding domain superfamily/Winged helix DNA-binding domain"/>
    <property type="match status" value="1"/>
</dbReference>
<evidence type="ECO:0000313" key="5">
    <source>
        <dbReference type="EMBL" id="EMS81288.1"/>
    </source>
</evidence>
<dbReference type="SUPFAM" id="SSF46785">
    <property type="entry name" value="Winged helix' DNA-binding domain"/>
    <property type="match status" value="1"/>
</dbReference>
<evidence type="ECO:0000256" key="2">
    <source>
        <dbReference type="ARBA" id="ARBA00023125"/>
    </source>
</evidence>
<keyword evidence="3" id="KW-0804">Transcription</keyword>
<dbReference type="GO" id="GO:0003700">
    <property type="term" value="F:DNA-binding transcription factor activity"/>
    <property type="evidence" value="ECO:0007669"/>
    <property type="project" value="InterPro"/>
</dbReference>
<dbReference type="Pfam" id="PF01047">
    <property type="entry name" value="MarR"/>
    <property type="match status" value="1"/>
</dbReference>
<dbReference type="PRINTS" id="PR00598">
    <property type="entry name" value="HTHMARR"/>
</dbReference>
<dbReference type="PANTHER" id="PTHR42756">
    <property type="entry name" value="TRANSCRIPTIONAL REGULATOR, MARR"/>
    <property type="match status" value="1"/>
</dbReference>
<keyword evidence="1" id="KW-0805">Transcription regulation</keyword>
<dbReference type="PANTHER" id="PTHR42756:SF1">
    <property type="entry name" value="TRANSCRIPTIONAL REPRESSOR OF EMRAB OPERON"/>
    <property type="match status" value="1"/>
</dbReference>
<protein>
    <submittedName>
        <fullName evidence="5">Transcriptional regulator, MarR family</fullName>
    </submittedName>
</protein>
<dbReference type="GO" id="GO:0003677">
    <property type="term" value="F:DNA binding"/>
    <property type="evidence" value="ECO:0007669"/>
    <property type="project" value="UniProtKB-KW"/>
</dbReference>
<dbReference type="Proteomes" id="UP000014216">
    <property type="component" value="Unassembled WGS sequence"/>
</dbReference>
<dbReference type="InterPro" id="IPR000835">
    <property type="entry name" value="HTH_MarR-typ"/>
</dbReference>
<dbReference type="SMART" id="SM00347">
    <property type="entry name" value="HTH_MARR"/>
    <property type="match status" value="1"/>
</dbReference>
<reference evidence="5 6" key="1">
    <citation type="journal article" date="2013" name="Genome Announc.">
        <title>Draft Genome Sequence of Desulfotignum phosphitoxidans DSM 13687 Strain FiPS-3.</title>
        <authorList>
            <person name="Poehlein A."/>
            <person name="Daniel R."/>
            <person name="Simeonova D.D."/>
        </authorList>
    </citation>
    <scope>NUCLEOTIDE SEQUENCE [LARGE SCALE GENOMIC DNA]</scope>
    <source>
        <strain evidence="5 6">DSM 13687</strain>
    </source>
</reference>
<keyword evidence="2" id="KW-0238">DNA-binding</keyword>